<dbReference type="Proteomes" id="UP000225548">
    <property type="component" value="Unassembled WGS sequence"/>
</dbReference>
<dbReference type="GO" id="GO:0016787">
    <property type="term" value="F:hydrolase activity"/>
    <property type="evidence" value="ECO:0007669"/>
    <property type="project" value="UniProtKB-KW"/>
</dbReference>
<dbReference type="CDD" id="cd05829">
    <property type="entry name" value="Sortase_F"/>
    <property type="match status" value="1"/>
</dbReference>
<evidence type="ECO:0000256" key="2">
    <source>
        <dbReference type="SAM" id="MobiDB-lite"/>
    </source>
</evidence>
<accession>A0A2A9E7S8</accession>
<evidence type="ECO:0000256" key="1">
    <source>
        <dbReference type="ARBA" id="ARBA00022801"/>
    </source>
</evidence>
<feature type="region of interest" description="Disordered" evidence="2">
    <location>
        <begin position="1"/>
        <end position="30"/>
    </location>
</feature>
<dbReference type="InterPro" id="IPR005754">
    <property type="entry name" value="Sortase"/>
</dbReference>
<organism evidence="3 4">
    <name type="scientific">Sanguibacter antarcticus</name>
    <dbReference type="NCBI Taxonomy" id="372484"/>
    <lineage>
        <taxon>Bacteria</taxon>
        <taxon>Bacillati</taxon>
        <taxon>Actinomycetota</taxon>
        <taxon>Actinomycetes</taxon>
        <taxon>Micrococcales</taxon>
        <taxon>Sanguibacteraceae</taxon>
        <taxon>Sanguibacter</taxon>
    </lineage>
</organism>
<feature type="compositionally biased region" description="Low complexity" evidence="2">
    <location>
        <begin position="60"/>
        <end position="78"/>
    </location>
</feature>
<dbReference type="InterPro" id="IPR023365">
    <property type="entry name" value="Sortase_dom-sf"/>
</dbReference>
<dbReference type="InterPro" id="IPR042001">
    <property type="entry name" value="Sortase_F"/>
</dbReference>
<keyword evidence="4" id="KW-1185">Reference proteome</keyword>
<dbReference type="Gene3D" id="2.40.260.10">
    <property type="entry name" value="Sortase"/>
    <property type="match status" value="1"/>
</dbReference>
<comment type="caution">
    <text evidence="3">The sequence shown here is derived from an EMBL/GenBank/DDBJ whole genome shotgun (WGS) entry which is preliminary data.</text>
</comment>
<reference evidence="3 4" key="1">
    <citation type="submission" date="2017-10" db="EMBL/GenBank/DDBJ databases">
        <title>Sequencing the genomes of 1000 actinobacteria strains.</title>
        <authorList>
            <person name="Klenk H.-P."/>
        </authorList>
    </citation>
    <scope>NUCLEOTIDE SEQUENCE [LARGE SCALE GENOMIC DNA]</scope>
    <source>
        <strain evidence="3 4">DSM 18966</strain>
    </source>
</reference>
<feature type="region of interest" description="Disordered" evidence="2">
    <location>
        <begin position="52"/>
        <end position="78"/>
    </location>
</feature>
<keyword evidence="1" id="KW-0378">Hydrolase</keyword>
<evidence type="ECO:0000313" key="4">
    <source>
        <dbReference type="Proteomes" id="UP000225548"/>
    </source>
</evidence>
<name>A0A2A9E7S8_9MICO</name>
<sequence>MSAVLPDEPSRAALLAPRPLSGGGRGAGHARTTTRLVLTGVVAVLTLTACGASDPTRTDAATVAPQPDTTATPPAAPAAVGAVPAVTVRPANEQPAAPSPPPVSLEIADLSIAMPVDPVGVEADGSMSLPETGERAGWYQYGPAPAGESGAVVVAAHVDTRATGLGEFAKLVDIQPGATIVVTDSTGSEFSYTVSTTERIAKVDVPLDQVFDRAGERRLVLVTCGGNFDRETGHYVDNVIVTALPTA</sequence>
<feature type="compositionally biased region" description="Low complexity" evidence="2">
    <location>
        <begin position="11"/>
        <end position="20"/>
    </location>
</feature>
<dbReference type="OrthoDB" id="525039at2"/>
<dbReference type="RefSeq" id="WP_098455954.1">
    <property type="nucleotide sequence ID" value="NZ_PDJG01000001.1"/>
</dbReference>
<dbReference type="Pfam" id="PF04203">
    <property type="entry name" value="Sortase"/>
    <property type="match status" value="1"/>
</dbReference>
<evidence type="ECO:0000313" key="3">
    <source>
        <dbReference type="EMBL" id="PFG35008.1"/>
    </source>
</evidence>
<gene>
    <name evidence="3" type="ORF">ATL42_2940</name>
</gene>
<dbReference type="AlphaFoldDB" id="A0A2A9E7S8"/>
<protein>
    <submittedName>
        <fullName evidence="3">Sortase family protein</fullName>
    </submittedName>
</protein>
<dbReference type="EMBL" id="PDJG01000001">
    <property type="protein sequence ID" value="PFG35008.1"/>
    <property type="molecule type" value="Genomic_DNA"/>
</dbReference>
<proteinExistence type="predicted"/>